<dbReference type="GO" id="GO:0005524">
    <property type="term" value="F:ATP binding"/>
    <property type="evidence" value="ECO:0007669"/>
    <property type="project" value="UniProtKB-UniRule"/>
</dbReference>
<dbReference type="SUPFAM" id="SSF52540">
    <property type="entry name" value="P-loop containing nucleoside triphosphate hydrolases"/>
    <property type="match status" value="1"/>
</dbReference>
<accession>A0A1H8DFH5</accession>
<dbReference type="CDD" id="cd02020">
    <property type="entry name" value="CMPK"/>
    <property type="match status" value="1"/>
</dbReference>
<evidence type="ECO:0000256" key="2">
    <source>
        <dbReference type="ARBA" id="ARBA00022679"/>
    </source>
</evidence>
<dbReference type="STRING" id="1166340.SAMN05192583_1909"/>
<dbReference type="RefSeq" id="WP_093665477.1">
    <property type="nucleotide sequence ID" value="NZ_FOCF01000004.1"/>
</dbReference>
<evidence type="ECO:0000256" key="6">
    <source>
        <dbReference type="ARBA" id="ARBA00047615"/>
    </source>
</evidence>
<keyword evidence="2 8" id="KW-0808">Transferase</keyword>
<comment type="catalytic activity">
    <reaction evidence="7 8">
        <text>CMP + ATP = CDP + ADP</text>
        <dbReference type="Rhea" id="RHEA:11600"/>
        <dbReference type="ChEBI" id="CHEBI:30616"/>
        <dbReference type="ChEBI" id="CHEBI:58069"/>
        <dbReference type="ChEBI" id="CHEBI:60377"/>
        <dbReference type="ChEBI" id="CHEBI:456216"/>
        <dbReference type="EC" id="2.7.4.25"/>
    </reaction>
</comment>
<evidence type="ECO:0000256" key="5">
    <source>
        <dbReference type="ARBA" id="ARBA00022840"/>
    </source>
</evidence>
<keyword evidence="3 8" id="KW-0547">Nucleotide-binding</keyword>
<dbReference type="EC" id="2.7.4.25" evidence="8"/>
<keyword evidence="11" id="KW-1185">Reference proteome</keyword>
<dbReference type="GO" id="GO:0006220">
    <property type="term" value="P:pyrimidine nucleotide metabolic process"/>
    <property type="evidence" value="ECO:0007669"/>
    <property type="project" value="UniProtKB-UniRule"/>
</dbReference>
<keyword evidence="5 8" id="KW-0067">ATP-binding</keyword>
<proteinExistence type="inferred from homology"/>
<dbReference type="Proteomes" id="UP000199206">
    <property type="component" value="Unassembled WGS sequence"/>
</dbReference>
<dbReference type="GO" id="GO:0036430">
    <property type="term" value="F:CMP kinase activity"/>
    <property type="evidence" value="ECO:0007669"/>
    <property type="project" value="RHEA"/>
</dbReference>
<evidence type="ECO:0000313" key="11">
    <source>
        <dbReference type="Proteomes" id="UP000199206"/>
    </source>
</evidence>
<dbReference type="Pfam" id="PF02224">
    <property type="entry name" value="Cytidylate_kin"/>
    <property type="match status" value="1"/>
</dbReference>
<gene>
    <name evidence="8" type="primary">cmk</name>
    <name evidence="10" type="ORF">SAMN05192583_1909</name>
</gene>
<name>A0A1H8DFH5_9SPHN</name>
<dbReference type="InterPro" id="IPR003136">
    <property type="entry name" value="Cytidylate_kin"/>
</dbReference>
<evidence type="ECO:0000256" key="3">
    <source>
        <dbReference type="ARBA" id="ARBA00022741"/>
    </source>
</evidence>
<dbReference type="HAMAP" id="MF_00238">
    <property type="entry name" value="Cytidyl_kinase_type1"/>
    <property type="match status" value="1"/>
</dbReference>
<evidence type="ECO:0000256" key="7">
    <source>
        <dbReference type="ARBA" id="ARBA00048478"/>
    </source>
</evidence>
<comment type="subcellular location">
    <subcellularLocation>
        <location evidence="8">Cytoplasm</location>
    </subcellularLocation>
</comment>
<feature type="binding site" evidence="8">
    <location>
        <begin position="7"/>
        <end position="15"/>
    </location>
    <ligand>
        <name>ATP</name>
        <dbReference type="ChEBI" id="CHEBI:30616"/>
    </ligand>
</feature>
<dbReference type="InterPro" id="IPR011994">
    <property type="entry name" value="Cytidylate_kinase_dom"/>
</dbReference>
<sequence>MIIAVDGPAASGKGTVAKALARHYNLPHLDTGLLYRAVAATVRRMELDPAEEADAVAACDFDELTLADPVLRSDEVGQLASIVSAHPLVRAALLARQKRFAHQDGGAVLDGRDIGTVIAPDADAKLFVKATPQIRARRRHAELQGHGSTVSFDKVLADIRARDARDSGRSAAPLVMAEDAALLDSSFLSIEASVAKAIALVEQQRGRTGQDRGESGG</sequence>
<dbReference type="EMBL" id="FOCF01000004">
    <property type="protein sequence ID" value="SEN06042.1"/>
    <property type="molecule type" value="Genomic_DNA"/>
</dbReference>
<protein>
    <recommendedName>
        <fullName evidence="8">Cytidylate kinase</fullName>
        <shortName evidence="8">CK</shortName>
        <ecNumber evidence="8">2.7.4.25</ecNumber>
    </recommendedName>
    <alternativeName>
        <fullName evidence="8">Cytidine monophosphate kinase</fullName>
        <shortName evidence="8">CMP kinase</shortName>
    </alternativeName>
</protein>
<dbReference type="InterPro" id="IPR027417">
    <property type="entry name" value="P-loop_NTPase"/>
</dbReference>
<dbReference type="OrthoDB" id="9807434at2"/>
<organism evidence="10 11">
    <name type="scientific">Sphingomonas gellani</name>
    <dbReference type="NCBI Taxonomy" id="1166340"/>
    <lineage>
        <taxon>Bacteria</taxon>
        <taxon>Pseudomonadati</taxon>
        <taxon>Pseudomonadota</taxon>
        <taxon>Alphaproteobacteria</taxon>
        <taxon>Sphingomonadales</taxon>
        <taxon>Sphingomonadaceae</taxon>
        <taxon>Sphingomonas</taxon>
    </lineage>
</organism>
<evidence type="ECO:0000256" key="1">
    <source>
        <dbReference type="ARBA" id="ARBA00009427"/>
    </source>
</evidence>
<comment type="catalytic activity">
    <reaction evidence="6 8">
        <text>dCMP + ATP = dCDP + ADP</text>
        <dbReference type="Rhea" id="RHEA:25094"/>
        <dbReference type="ChEBI" id="CHEBI:30616"/>
        <dbReference type="ChEBI" id="CHEBI:57566"/>
        <dbReference type="ChEBI" id="CHEBI:58593"/>
        <dbReference type="ChEBI" id="CHEBI:456216"/>
        <dbReference type="EC" id="2.7.4.25"/>
    </reaction>
</comment>
<dbReference type="GO" id="GO:0005737">
    <property type="term" value="C:cytoplasm"/>
    <property type="evidence" value="ECO:0007669"/>
    <property type="project" value="UniProtKB-SubCell"/>
</dbReference>
<feature type="domain" description="Cytidylate kinase" evidence="9">
    <location>
        <begin position="3"/>
        <end position="202"/>
    </location>
</feature>
<dbReference type="Gene3D" id="3.40.50.300">
    <property type="entry name" value="P-loop containing nucleotide triphosphate hydrolases"/>
    <property type="match status" value="1"/>
</dbReference>
<reference evidence="11" key="1">
    <citation type="submission" date="2016-10" db="EMBL/GenBank/DDBJ databases">
        <authorList>
            <person name="Varghese N."/>
            <person name="Submissions S."/>
        </authorList>
    </citation>
    <scope>NUCLEOTIDE SEQUENCE [LARGE SCALE GENOMIC DNA]</scope>
    <source>
        <strain evidence="11">S6-262</strain>
    </source>
</reference>
<keyword evidence="4 8" id="KW-0418">Kinase</keyword>
<keyword evidence="8" id="KW-0963">Cytoplasm</keyword>
<comment type="similarity">
    <text evidence="1 8">Belongs to the cytidylate kinase family. Type 1 subfamily.</text>
</comment>
<evidence type="ECO:0000256" key="4">
    <source>
        <dbReference type="ARBA" id="ARBA00022777"/>
    </source>
</evidence>
<dbReference type="AlphaFoldDB" id="A0A1H8DFH5"/>
<dbReference type="GO" id="GO:0036431">
    <property type="term" value="F:dCMP kinase activity"/>
    <property type="evidence" value="ECO:0007669"/>
    <property type="project" value="InterPro"/>
</dbReference>
<evidence type="ECO:0000313" key="10">
    <source>
        <dbReference type="EMBL" id="SEN06042.1"/>
    </source>
</evidence>
<evidence type="ECO:0000256" key="8">
    <source>
        <dbReference type="HAMAP-Rule" id="MF_00238"/>
    </source>
</evidence>
<evidence type="ECO:0000259" key="9">
    <source>
        <dbReference type="Pfam" id="PF02224"/>
    </source>
</evidence>